<dbReference type="CDD" id="cd04077">
    <property type="entry name" value="Peptidases_S8_PCSK9_ProteinaseK_like"/>
    <property type="match status" value="1"/>
</dbReference>
<dbReference type="PROSITE" id="PS51892">
    <property type="entry name" value="SUBTILASE"/>
    <property type="match status" value="1"/>
</dbReference>
<feature type="compositionally biased region" description="Low complexity" evidence="7">
    <location>
        <begin position="78"/>
        <end position="90"/>
    </location>
</feature>
<evidence type="ECO:0000256" key="6">
    <source>
        <dbReference type="PROSITE-ProRule" id="PRU01240"/>
    </source>
</evidence>
<comment type="caution">
    <text evidence="10">The sequence shown here is derived from an EMBL/GenBank/DDBJ whole genome shotgun (WGS) entry which is preliminary data.</text>
</comment>
<dbReference type="PRINTS" id="PR00723">
    <property type="entry name" value="SUBTILISIN"/>
</dbReference>
<dbReference type="PANTHER" id="PTHR43806">
    <property type="entry name" value="PEPTIDASE S8"/>
    <property type="match status" value="1"/>
</dbReference>
<evidence type="ECO:0000256" key="1">
    <source>
        <dbReference type="ARBA" id="ARBA00011073"/>
    </source>
</evidence>
<gene>
    <name evidence="10" type="ORF">HYH02_005555</name>
</gene>
<feature type="region of interest" description="Disordered" evidence="7">
    <location>
        <begin position="775"/>
        <end position="803"/>
    </location>
</feature>
<sequence length="932" mass="92754">MLLRRAAPAGSLLLPLLLVALARLLQLQAAKAAAATATPATAAPGIGGGEDPAARSMFVGAGTVISTGTGTQGGPQRAASSSSSSMAHHSQPPAVSFDDDEEEEAREPYILLVKGPGEVELLRRLCGGAGAGAGAGVGGSGGDGAAVDDDACGLGPWRQHAPPPHPGGGAGGGVCRHFYTTLLHGVAGSFSRRELGCLRRRLGGGLLRLERDGRVFKAEGPDPAAAAAAAQRRLRGRQRRHLLGAGSTGSHGEGVGWGQQEGGADEADGADGVRPAASAAKRSRVEASDQAQAQAQAQRERRRRLATTEHERFQVDGRPESVPAEARSSGLLWQLAQEAQAALRAAAAAAAAAATAATAMAVTPHRGGGSSGSSSSSSEGAAADSSGDLLHGMLGGAVVSSAQAAAGHGSSSGSLTTMPHLLLPFAHILTMEQSTSGVTGDTESGEKDGGKADAGAHLVAAAAAAAVAADTAIAADGAWPSVTTAAKTPDPSVSTGQRTPPAAAAASQPPDAASVDLRRYAAADAAAMQQPALLPGAVAATAAVAPGGDGLLQPQALLQPRPLLREVPVDVALWHLDRIDQRAPPLDGLYGFGPGTGAGVTIYALDSGVYAQHDEFQSWGGGGGAGGGGGTAAMGRASYGHDFVDGDSEAADCDGHGTHVASTALGRSVGVARGAALVAVRVLDCGGSGSIADTVAGLDWLAKNVKRPAVAMLSLGVPAGDWSRVLGEAVSALVSRHGVPVVAASGNAAVDSCGITPANLPEVITVAASNLEGKFNASARRPPPTSSPMTAPPSSSPLPAAPPPRELMYSWSNTGKCVDLFAPGVEIFGACGGKDRCAAVTPSAYTWASGTSMAVPSVAGAAALYLEAHPDASPRQVADALVRGATPAALHDPRMRPGTPNRLLYSRLNYLGPELQLKGADDVSAAEGPSGL</sequence>
<feature type="compositionally biased region" description="Pro residues" evidence="7">
    <location>
        <begin position="781"/>
        <end position="803"/>
    </location>
</feature>
<feature type="chain" id="PRO_5033011239" description="Peptidase S8/S53 domain-containing protein" evidence="8">
    <location>
        <begin position="23"/>
        <end position="932"/>
    </location>
</feature>
<feature type="region of interest" description="Disordered" evidence="7">
    <location>
        <begin position="243"/>
        <end position="322"/>
    </location>
</feature>
<keyword evidence="3 6" id="KW-0378">Hydrolase</keyword>
<dbReference type="EMBL" id="JAEHOD010000014">
    <property type="protein sequence ID" value="KAG2449406.1"/>
    <property type="molecule type" value="Genomic_DNA"/>
</dbReference>
<feature type="compositionally biased region" description="Low complexity" evidence="7">
    <location>
        <begin position="372"/>
        <end position="387"/>
    </location>
</feature>
<proteinExistence type="inferred from homology"/>
<dbReference type="OrthoDB" id="206201at2759"/>
<dbReference type="InterPro" id="IPR023828">
    <property type="entry name" value="Peptidase_S8_Ser-AS"/>
</dbReference>
<evidence type="ECO:0000313" key="10">
    <source>
        <dbReference type="EMBL" id="KAG2449406.1"/>
    </source>
</evidence>
<evidence type="ECO:0000256" key="5">
    <source>
        <dbReference type="PIRSR" id="PIRSR615500-1"/>
    </source>
</evidence>
<accession>A0A836B6V5</accession>
<dbReference type="InterPro" id="IPR015500">
    <property type="entry name" value="Peptidase_S8_subtilisin-rel"/>
</dbReference>
<feature type="compositionally biased region" description="Low complexity" evidence="7">
    <location>
        <begin position="500"/>
        <end position="511"/>
    </location>
</feature>
<dbReference type="InterPro" id="IPR050131">
    <property type="entry name" value="Peptidase_S8_subtilisin-like"/>
</dbReference>
<evidence type="ECO:0000256" key="3">
    <source>
        <dbReference type="ARBA" id="ARBA00022801"/>
    </source>
</evidence>
<dbReference type="GO" id="GO:0008240">
    <property type="term" value="F:tripeptidyl-peptidase activity"/>
    <property type="evidence" value="ECO:0007669"/>
    <property type="project" value="TreeGrafter"/>
</dbReference>
<feature type="region of interest" description="Disordered" evidence="7">
    <location>
        <begin position="64"/>
        <end position="102"/>
    </location>
</feature>
<dbReference type="GO" id="GO:0006508">
    <property type="term" value="P:proteolysis"/>
    <property type="evidence" value="ECO:0007669"/>
    <property type="project" value="UniProtKB-KW"/>
</dbReference>
<feature type="active site" description="Charge relay system" evidence="5 6">
    <location>
        <position position="606"/>
    </location>
</feature>
<protein>
    <recommendedName>
        <fullName evidence="9">Peptidase S8/S53 domain-containing protein</fullName>
    </recommendedName>
</protein>
<feature type="compositionally biased region" description="Gly residues" evidence="7">
    <location>
        <begin position="246"/>
        <end position="261"/>
    </location>
</feature>
<organism evidence="10 11">
    <name type="scientific">Chlamydomonas schloesseri</name>
    <dbReference type="NCBI Taxonomy" id="2026947"/>
    <lineage>
        <taxon>Eukaryota</taxon>
        <taxon>Viridiplantae</taxon>
        <taxon>Chlorophyta</taxon>
        <taxon>core chlorophytes</taxon>
        <taxon>Chlorophyceae</taxon>
        <taxon>CS clade</taxon>
        <taxon>Chlamydomonadales</taxon>
        <taxon>Chlamydomonadaceae</taxon>
        <taxon>Chlamydomonas</taxon>
    </lineage>
</organism>
<evidence type="ECO:0000256" key="7">
    <source>
        <dbReference type="SAM" id="MobiDB-lite"/>
    </source>
</evidence>
<keyword evidence="4 6" id="KW-0720">Serine protease</keyword>
<dbReference type="InterPro" id="IPR034193">
    <property type="entry name" value="PCSK9_ProteinaseK-like"/>
</dbReference>
<feature type="active site" description="Charge relay system" evidence="5 6">
    <location>
        <position position="852"/>
    </location>
</feature>
<name>A0A836B6V5_9CHLO</name>
<feature type="active site" description="Charge relay system" evidence="5 6">
    <location>
        <position position="656"/>
    </location>
</feature>
<dbReference type="GO" id="GO:0005829">
    <property type="term" value="C:cytosol"/>
    <property type="evidence" value="ECO:0007669"/>
    <property type="project" value="TreeGrafter"/>
</dbReference>
<feature type="compositionally biased region" description="Polar residues" evidence="7">
    <location>
        <begin position="485"/>
        <end position="498"/>
    </location>
</feature>
<reference evidence="10" key="1">
    <citation type="journal article" date="2020" name="bioRxiv">
        <title>Comparative genomics of Chlamydomonas.</title>
        <authorList>
            <person name="Craig R.J."/>
            <person name="Hasan A.R."/>
            <person name="Ness R.W."/>
            <person name="Keightley P.D."/>
        </authorList>
    </citation>
    <scope>NUCLEOTIDE SEQUENCE</scope>
    <source>
        <strain evidence="10">CCAP 11/173</strain>
    </source>
</reference>
<evidence type="ECO:0000256" key="8">
    <source>
        <dbReference type="SAM" id="SignalP"/>
    </source>
</evidence>
<dbReference type="AlphaFoldDB" id="A0A836B6V5"/>
<dbReference type="Proteomes" id="UP000613740">
    <property type="component" value="Unassembled WGS sequence"/>
</dbReference>
<feature type="signal peptide" evidence="8">
    <location>
        <begin position="1"/>
        <end position="22"/>
    </location>
</feature>
<keyword evidence="11" id="KW-1185">Reference proteome</keyword>
<dbReference type="PROSITE" id="PS00137">
    <property type="entry name" value="SUBTILASE_HIS"/>
    <property type="match status" value="1"/>
</dbReference>
<keyword evidence="8" id="KW-0732">Signal</keyword>
<dbReference type="PROSITE" id="PS00138">
    <property type="entry name" value="SUBTILASE_SER"/>
    <property type="match status" value="1"/>
</dbReference>
<dbReference type="PANTHER" id="PTHR43806:SF14">
    <property type="entry name" value="TRIPEPTIDYL-PEPTIDASE 2"/>
    <property type="match status" value="1"/>
</dbReference>
<evidence type="ECO:0000256" key="4">
    <source>
        <dbReference type="ARBA" id="ARBA00022825"/>
    </source>
</evidence>
<feature type="region of interest" description="Disordered" evidence="7">
    <location>
        <begin position="485"/>
        <end position="511"/>
    </location>
</feature>
<dbReference type="InterPro" id="IPR022398">
    <property type="entry name" value="Peptidase_S8_His-AS"/>
</dbReference>
<dbReference type="InterPro" id="IPR036852">
    <property type="entry name" value="Peptidase_S8/S53_dom_sf"/>
</dbReference>
<keyword evidence="2 6" id="KW-0645">Protease</keyword>
<dbReference type="Gene3D" id="3.40.50.200">
    <property type="entry name" value="Peptidase S8/S53 domain"/>
    <property type="match status" value="1"/>
</dbReference>
<evidence type="ECO:0000313" key="11">
    <source>
        <dbReference type="Proteomes" id="UP000613740"/>
    </source>
</evidence>
<dbReference type="Pfam" id="PF00082">
    <property type="entry name" value="Peptidase_S8"/>
    <property type="match status" value="1"/>
</dbReference>
<comment type="similarity">
    <text evidence="1 6">Belongs to the peptidase S8 family.</text>
</comment>
<dbReference type="SUPFAM" id="SSF52743">
    <property type="entry name" value="Subtilisin-like"/>
    <property type="match status" value="1"/>
</dbReference>
<evidence type="ECO:0000256" key="2">
    <source>
        <dbReference type="ARBA" id="ARBA00022670"/>
    </source>
</evidence>
<feature type="compositionally biased region" description="Basic and acidic residues" evidence="7">
    <location>
        <begin position="306"/>
        <end position="319"/>
    </location>
</feature>
<feature type="domain" description="Peptidase S8/S53" evidence="9">
    <location>
        <begin position="597"/>
        <end position="888"/>
    </location>
</feature>
<dbReference type="GO" id="GO:0004252">
    <property type="term" value="F:serine-type endopeptidase activity"/>
    <property type="evidence" value="ECO:0007669"/>
    <property type="project" value="UniProtKB-UniRule"/>
</dbReference>
<dbReference type="InterPro" id="IPR000209">
    <property type="entry name" value="Peptidase_S8/S53_dom"/>
</dbReference>
<evidence type="ECO:0000259" key="9">
    <source>
        <dbReference type="Pfam" id="PF00082"/>
    </source>
</evidence>
<feature type="region of interest" description="Disordered" evidence="7">
    <location>
        <begin position="363"/>
        <end position="387"/>
    </location>
</feature>